<evidence type="ECO:0000313" key="1">
    <source>
        <dbReference type="EMBL" id="VCW73662.1"/>
    </source>
</evidence>
<dbReference type="Proteomes" id="UP000269945">
    <property type="component" value="Unassembled WGS sequence"/>
</dbReference>
<dbReference type="PANTHER" id="PTHR46785:SF1">
    <property type="entry name" value="VON WILLEBRAND FACTOR A DOMAIN-CONTAINING PROTEIN 3B"/>
    <property type="match status" value="1"/>
</dbReference>
<protein>
    <submittedName>
        <fullName evidence="1">Uncharacterized protein</fullName>
    </submittedName>
</protein>
<organism evidence="1 2">
    <name type="scientific">Gulo gulo</name>
    <name type="common">Wolverine</name>
    <name type="synonym">Gluton</name>
    <dbReference type="NCBI Taxonomy" id="48420"/>
    <lineage>
        <taxon>Eukaryota</taxon>
        <taxon>Metazoa</taxon>
        <taxon>Chordata</taxon>
        <taxon>Craniata</taxon>
        <taxon>Vertebrata</taxon>
        <taxon>Euteleostomi</taxon>
        <taxon>Mammalia</taxon>
        <taxon>Eutheria</taxon>
        <taxon>Laurasiatheria</taxon>
        <taxon>Carnivora</taxon>
        <taxon>Caniformia</taxon>
        <taxon>Musteloidea</taxon>
        <taxon>Mustelidae</taxon>
        <taxon>Guloninae</taxon>
        <taxon>Gulo</taxon>
    </lineage>
</organism>
<name>A0A9X9LL96_GULGU</name>
<comment type="caution">
    <text evidence="1">The sequence shown here is derived from an EMBL/GenBank/DDBJ whole genome shotgun (WGS) entry which is preliminary data.</text>
</comment>
<keyword evidence="2" id="KW-1185">Reference proteome</keyword>
<dbReference type="PANTHER" id="PTHR46785">
    <property type="entry name" value="VON WILLEBRAND FACTOR A DOMAIN-CONTAINING PROTEIN 3B"/>
    <property type="match status" value="1"/>
</dbReference>
<accession>A0A9X9LL96</accession>
<feature type="non-terminal residue" evidence="1">
    <location>
        <position position="1"/>
    </location>
</feature>
<gene>
    <name evidence="1" type="ORF">BN2614_LOCUS1</name>
</gene>
<dbReference type="AlphaFoldDB" id="A0A9X9LL96"/>
<feature type="non-terminal residue" evidence="1">
    <location>
        <position position="131"/>
    </location>
</feature>
<reference evidence="1 2" key="1">
    <citation type="submission" date="2018-10" db="EMBL/GenBank/DDBJ databases">
        <authorList>
            <person name="Ekblom R."/>
            <person name="Jareborg N."/>
        </authorList>
    </citation>
    <scope>NUCLEOTIDE SEQUENCE [LARGE SCALE GENOMIC DNA]</scope>
    <source>
        <tissue evidence="1">Muscle</tissue>
    </source>
</reference>
<dbReference type="EMBL" id="CYRY02006735">
    <property type="protein sequence ID" value="VCW73662.1"/>
    <property type="molecule type" value="Genomic_DNA"/>
</dbReference>
<evidence type="ECO:0000313" key="2">
    <source>
        <dbReference type="Proteomes" id="UP000269945"/>
    </source>
</evidence>
<sequence>ANGFLSELASLTGGEFHFYNFGCKDLCPPGIVQNEDLTLLIKEMEQGQSDLEKVQDLYSESLIMDWWYNGEKEGDNKHQKEICSMVSTPEKCAKPHSDVKSTPMSSLNMLYLPEDLSNQKIQKKKVLHAGI</sequence>
<proteinExistence type="predicted"/>